<protein>
    <submittedName>
        <fullName evidence="1">Uncharacterized protein</fullName>
    </submittedName>
</protein>
<organism evidence="1">
    <name type="scientific">marine sediment metagenome</name>
    <dbReference type="NCBI Taxonomy" id="412755"/>
    <lineage>
        <taxon>unclassified sequences</taxon>
        <taxon>metagenomes</taxon>
        <taxon>ecological metagenomes</taxon>
    </lineage>
</organism>
<evidence type="ECO:0000313" key="1">
    <source>
        <dbReference type="EMBL" id="GAH57660.1"/>
    </source>
</evidence>
<name>X1HKS9_9ZZZZ</name>
<dbReference type="EMBL" id="BARU01025160">
    <property type="protein sequence ID" value="GAH57660.1"/>
    <property type="molecule type" value="Genomic_DNA"/>
</dbReference>
<proteinExistence type="predicted"/>
<reference evidence="1" key="1">
    <citation type="journal article" date="2014" name="Front. Microbiol.">
        <title>High frequency of phylogenetically diverse reductive dehalogenase-homologous genes in deep subseafloor sedimentary metagenomes.</title>
        <authorList>
            <person name="Kawai M."/>
            <person name="Futagami T."/>
            <person name="Toyoda A."/>
            <person name="Takaki Y."/>
            <person name="Nishi S."/>
            <person name="Hori S."/>
            <person name="Arai W."/>
            <person name="Tsubouchi T."/>
            <person name="Morono Y."/>
            <person name="Uchiyama I."/>
            <person name="Ito T."/>
            <person name="Fujiyama A."/>
            <person name="Inagaki F."/>
            <person name="Takami H."/>
        </authorList>
    </citation>
    <scope>NUCLEOTIDE SEQUENCE</scope>
    <source>
        <strain evidence="1">Expedition CK06-06</strain>
    </source>
</reference>
<comment type="caution">
    <text evidence="1">The sequence shown here is derived from an EMBL/GenBank/DDBJ whole genome shotgun (WGS) entry which is preliminary data.</text>
</comment>
<dbReference type="AlphaFoldDB" id="X1HKS9"/>
<sequence length="133" mass="14173">MLDKPPVVIIDEETLAGGVTVPTSPIGSECDIIDLTKACQLALTLEGSCVATADGALVAHLRTSPSGGTTDVDEWDSVDYHGFTLPCVASQHIQMTQPIWPDPLYMKVMVENSGTEVVNDVKVSYAIQEIEAV</sequence>
<gene>
    <name evidence="1" type="ORF">S03H2_40567</name>
</gene>
<accession>X1HKS9</accession>